<evidence type="ECO:0000256" key="3">
    <source>
        <dbReference type="ARBA" id="ARBA00022679"/>
    </source>
</evidence>
<accession>A0A2W1JSN2</accession>
<name>A0A2W1JSN2_9CYAN</name>
<dbReference type="SUPFAM" id="SSF53335">
    <property type="entry name" value="S-adenosyl-L-methionine-dependent methyltransferases"/>
    <property type="match status" value="1"/>
</dbReference>
<evidence type="ECO:0000256" key="6">
    <source>
        <dbReference type="SAM" id="MobiDB-lite"/>
    </source>
</evidence>
<sequence length="1382" mass="154350">MSTARHHAEWLSLVEASGPFVSMPVLLKAFPQGLDAHDPEVMRQVRLAHSEWQASQQGTAPDRGIHGAWVAFVLQEVLGFPESVLLNGQAVPSALAVTVAEQGETLRPDWGVVQENNTRLLVQVYPPGQDLNKAVKGSRWAASAATRMMELLHGTDVRLGLVTNGEHWLLVNAPKGEATGYISWYATLWQEEKLTLRAFRSLLGVERFFGVDESETIEALLAESINSQQEVTDQLGFQVRSAVEVLVQSIDRADQDRNRALLAGLPETTLYEAALTVMMRLVFLFSAEERGLLLLGDPVYDQFYAVSTLREMLREQADQSGEEILERRYDAWCRLLAIFRAVYGGIGHEALRLPAYGGTLFDPDRFAFLEGRAAGSRWQRVEARPIEINNRTVLHLLEALQLLEVQMPGGGGKVSRKISFRALDIEQIGHVYEGLLDHTAVRATEPILGLVGTKNREPEVALGAFDAAQTSGELLKLLKKETGRSESALQKGLGAAAGGTAISQEWSAYELSRLRVACGNDEALYARVLPFAGLLRLDTFGYPVVIAGGSVYVTQGSDRRDTGTHYTPRSLTEEIVKYTLEPLVYVGVAEGKPKERWRLQKASALLSLKVCDMAMGSGAFLVEVCRYLSARLVEAWESAEAQEVRRTGRMPISQEGVGEEGLEVAEKGQEIRVLPDGSLSVGDAAERLLPADPEERLIMARRLVVDRCIYGVDKNPLAVEMAKLSLWLITLQKNKPFTFLDHALRCGDSLVGVSVEQLCYWNMDTYETMPELLASSIRAQVEEVSQMRRQLENISVETTADQAEKERRLGLAQTRVNGLLLGADQLVTSYFVSSKKSRQDDVRQIMLRTYRGEGDVPEALRGVLEKHNVRPFHWELEFPEVFAEGGGFDAIVGNPPFQGGQKITGALGTVYRDFLVRQIAAGVRGSADLCAYFFLRADEELRVDGGMGLIATNTIAQGDTREVGLDQLAAKGRAIPRAVPSRKWPGSANLEVAHIWVKKGKWAGGFELNEKLVEGITPFLTVPGQAVGNPERLAANQEKSFQGSIVLGMGFVLEPEEAEALMEKDARNADVLFPYLNGQDLNSHPDQSPSRWVINFFDWPLDAEHDDLEKPKGPPYAVDYPDCLAIVREKVKPERDKNKRKVRREKWWQFAERAAGLYGAVEGCDRVLLRARISNIHSVTWVADNWVYNEKVVVFPNSSLAILQSSIHEVWARRYSSSLRKDMQYTPSDCFETFPFPTQYSNLEDIGERYYTHRQSIMRTTNLGLTKTYNRFHTPEDTAPDITQLRTLHTEMDSAVAAAYGWQDFALNHDFHETKQGLRFTISEAARREVLDRLLALNHERYAEEVKLGLHDKKKKKRKRAKAKKAAPRKEAPPDDQMKLFL</sequence>
<dbReference type="Proteomes" id="UP000248857">
    <property type="component" value="Unassembled WGS sequence"/>
</dbReference>
<evidence type="ECO:0000256" key="1">
    <source>
        <dbReference type="ARBA" id="ARBA00011900"/>
    </source>
</evidence>
<comment type="catalytic activity">
    <reaction evidence="5">
        <text>a 2'-deoxyadenosine in DNA + S-adenosyl-L-methionine = an N(6)-methyl-2'-deoxyadenosine in DNA + S-adenosyl-L-homocysteine + H(+)</text>
        <dbReference type="Rhea" id="RHEA:15197"/>
        <dbReference type="Rhea" id="RHEA-COMP:12418"/>
        <dbReference type="Rhea" id="RHEA-COMP:12419"/>
        <dbReference type="ChEBI" id="CHEBI:15378"/>
        <dbReference type="ChEBI" id="CHEBI:57856"/>
        <dbReference type="ChEBI" id="CHEBI:59789"/>
        <dbReference type="ChEBI" id="CHEBI:90615"/>
        <dbReference type="ChEBI" id="CHEBI:90616"/>
        <dbReference type="EC" id="2.1.1.72"/>
    </reaction>
</comment>
<dbReference type="PROSITE" id="PS00092">
    <property type="entry name" value="N6_MTASE"/>
    <property type="match status" value="1"/>
</dbReference>
<dbReference type="Gene3D" id="3.40.50.150">
    <property type="entry name" value="Vaccinia Virus protein VP39"/>
    <property type="match status" value="1"/>
</dbReference>
<comment type="caution">
    <text evidence="8">The sequence shown here is derived from an EMBL/GenBank/DDBJ whole genome shotgun (WGS) entry which is preliminary data.</text>
</comment>
<dbReference type="PRINTS" id="PR00507">
    <property type="entry name" value="N12N6MTFRASE"/>
</dbReference>
<dbReference type="PANTHER" id="PTHR33841:SF1">
    <property type="entry name" value="DNA METHYLTRANSFERASE A"/>
    <property type="match status" value="1"/>
</dbReference>
<feature type="compositionally biased region" description="Basic and acidic residues" evidence="6">
    <location>
        <begin position="1368"/>
        <end position="1382"/>
    </location>
</feature>
<feature type="region of interest" description="Disordered" evidence="6">
    <location>
        <begin position="1348"/>
        <end position="1382"/>
    </location>
</feature>
<proteinExistence type="predicted"/>
<dbReference type="PANTHER" id="PTHR33841">
    <property type="entry name" value="DNA METHYLTRANSFERASE YEEA-RELATED"/>
    <property type="match status" value="1"/>
</dbReference>
<organism evidence="8 9">
    <name type="scientific">Acaryochloris thomasi RCC1774</name>
    <dbReference type="NCBI Taxonomy" id="1764569"/>
    <lineage>
        <taxon>Bacteria</taxon>
        <taxon>Bacillati</taxon>
        <taxon>Cyanobacteriota</taxon>
        <taxon>Cyanophyceae</taxon>
        <taxon>Acaryochloridales</taxon>
        <taxon>Acaryochloridaceae</taxon>
        <taxon>Acaryochloris</taxon>
        <taxon>Acaryochloris thomasi</taxon>
    </lineage>
</organism>
<protein>
    <recommendedName>
        <fullName evidence="1">site-specific DNA-methyltransferase (adenine-specific)</fullName>
        <ecNumber evidence="1">2.1.1.72</ecNumber>
    </recommendedName>
</protein>
<dbReference type="GO" id="GO:0032259">
    <property type="term" value="P:methylation"/>
    <property type="evidence" value="ECO:0007669"/>
    <property type="project" value="UniProtKB-KW"/>
</dbReference>
<evidence type="ECO:0000256" key="2">
    <source>
        <dbReference type="ARBA" id="ARBA00022603"/>
    </source>
</evidence>
<dbReference type="InterPro" id="IPR002052">
    <property type="entry name" value="DNA_methylase_N6_adenine_CS"/>
</dbReference>
<feature type="compositionally biased region" description="Basic residues" evidence="6">
    <location>
        <begin position="1352"/>
        <end position="1367"/>
    </location>
</feature>
<dbReference type="OrthoDB" id="9806213at2"/>
<dbReference type="GO" id="GO:0009007">
    <property type="term" value="F:site-specific DNA-methyltransferase (adenine-specific) activity"/>
    <property type="evidence" value="ECO:0007669"/>
    <property type="project" value="UniProtKB-EC"/>
</dbReference>
<feature type="domain" description="Type II methyltransferase M.TaqI-like" evidence="7">
    <location>
        <begin position="708"/>
        <end position="957"/>
    </location>
</feature>
<reference evidence="8 9" key="1">
    <citation type="journal article" date="2018" name="Sci. Rep.">
        <title>A novel species of the marine cyanobacterium Acaryochloris with a unique pigment content and lifestyle.</title>
        <authorList>
            <person name="Partensky F."/>
            <person name="Six C."/>
            <person name="Ratin M."/>
            <person name="Garczarek L."/>
            <person name="Vaulot D."/>
            <person name="Probert I."/>
            <person name="Calteau A."/>
            <person name="Gourvil P."/>
            <person name="Marie D."/>
            <person name="Grebert T."/>
            <person name="Bouchier C."/>
            <person name="Le Panse S."/>
            <person name="Gachenot M."/>
            <person name="Rodriguez F."/>
            <person name="Garrido J.L."/>
        </authorList>
    </citation>
    <scope>NUCLEOTIDE SEQUENCE [LARGE SCALE GENOMIC DNA]</scope>
    <source>
        <strain evidence="8 9">RCC1774</strain>
    </source>
</reference>
<dbReference type="EC" id="2.1.1.72" evidence="1"/>
<keyword evidence="2" id="KW-0489">Methyltransferase</keyword>
<evidence type="ECO:0000313" key="8">
    <source>
        <dbReference type="EMBL" id="PZD72914.1"/>
    </source>
</evidence>
<dbReference type="GO" id="GO:0003676">
    <property type="term" value="F:nucleic acid binding"/>
    <property type="evidence" value="ECO:0007669"/>
    <property type="project" value="InterPro"/>
</dbReference>
<dbReference type="RefSeq" id="WP_110986451.1">
    <property type="nucleotide sequence ID" value="NZ_CAWNWM010000007.1"/>
</dbReference>
<dbReference type="InterPro" id="IPR050953">
    <property type="entry name" value="N4_N6_ade-DNA_methylase"/>
</dbReference>
<keyword evidence="9" id="KW-1185">Reference proteome</keyword>
<gene>
    <name evidence="8" type="ORF">C1752_02746</name>
</gene>
<dbReference type="EMBL" id="PQWO01000007">
    <property type="protein sequence ID" value="PZD72914.1"/>
    <property type="molecule type" value="Genomic_DNA"/>
</dbReference>
<dbReference type="InterPro" id="IPR029063">
    <property type="entry name" value="SAM-dependent_MTases_sf"/>
</dbReference>
<evidence type="ECO:0000256" key="5">
    <source>
        <dbReference type="ARBA" id="ARBA00047942"/>
    </source>
</evidence>
<dbReference type="GO" id="GO:0006304">
    <property type="term" value="P:DNA modification"/>
    <property type="evidence" value="ECO:0007669"/>
    <property type="project" value="InterPro"/>
</dbReference>
<evidence type="ECO:0000256" key="4">
    <source>
        <dbReference type="ARBA" id="ARBA00022691"/>
    </source>
</evidence>
<dbReference type="InterPro" id="IPR011639">
    <property type="entry name" value="MethylTrfase_TaqI-like_dom"/>
</dbReference>
<evidence type="ECO:0000259" key="7">
    <source>
        <dbReference type="Pfam" id="PF07669"/>
    </source>
</evidence>
<keyword evidence="3" id="KW-0808">Transferase</keyword>
<dbReference type="Pfam" id="PF07669">
    <property type="entry name" value="Eco57I"/>
    <property type="match status" value="1"/>
</dbReference>
<keyword evidence="4" id="KW-0949">S-adenosyl-L-methionine</keyword>
<evidence type="ECO:0000313" key="9">
    <source>
        <dbReference type="Proteomes" id="UP000248857"/>
    </source>
</evidence>